<name>A0ABN8HV59_9NEOP</name>
<dbReference type="Proteomes" id="UP000837857">
    <property type="component" value="Chromosome 13"/>
</dbReference>
<feature type="non-terminal residue" evidence="2">
    <location>
        <position position="142"/>
    </location>
</feature>
<reference evidence="2" key="1">
    <citation type="submission" date="2022-03" db="EMBL/GenBank/DDBJ databases">
        <authorList>
            <person name="Martin H S."/>
        </authorList>
    </citation>
    <scope>NUCLEOTIDE SEQUENCE</scope>
</reference>
<feature type="region of interest" description="Disordered" evidence="1">
    <location>
        <begin position="19"/>
        <end position="111"/>
    </location>
</feature>
<sequence length="142" mass="15374">MWGDGVACGGVAFGGALRAHGSRRARVRSNEIGSRAGRHGPLPTPVHRPLQPAAAPARRRRRPPTGREAAAIDREGASPPRTTTPPRPRATPRHPAPPRTPRHVPTLSRPSIRSCRFASAFYTPAPVAPSQSQNWMETFFLT</sequence>
<evidence type="ECO:0000313" key="3">
    <source>
        <dbReference type="Proteomes" id="UP000837857"/>
    </source>
</evidence>
<dbReference type="EMBL" id="OW152825">
    <property type="protein sequence ID" value="CAH2041821.1"/>
    <property type="molecule type" value="Genomic_DNA"/>
</dbReference>
<evidence type="ECO:0000313" key="2">
    <source>
        <dbReference type="EMBL" id="CAH2041821.1"/>
    </source>
</evidence>
<protein>
    <submittedName>
        <fullName evidence="2">Uncharacterized protein</fullName>
    </submittedName>
</protein>
<organism evidence="2 3">
    <name type="scientific">Iphiclides podalirius</name>
    <name type="common">scarce swallowtail</name>
    <dbReference type="NCBI Taxonomy" id="110791"/>
    <lineage>
        <taxon>Eukaryota</taxon>
        <taxon>Metazoa</taxon>
        <taxon>Ecdysozoa</taxon>
        <taxon>Arthropoda</taxon>
        <taxon>Hexapoda</taxon>
        <taxon>Insecta</taxon>
        <taxon>Pterygota</taxon>
        <taxon>Neoptera</taxon>
        <taxon>Endopterygota</taxon>
        <taxon>Lepidoptera</taxon>
        <taxon>Glossata</taxon>
        <taxon>Ditrysia</taxon>
        <taxon>Papilionoidea</taxon>
        <taxon>Papilionidae</taxon>
        <taxon>Papilioninae</taxon>
        <taxon>Iphiclides</taxon>
    </lineage>
</organism>
<evidence type="ECO:0000256" key="1">
    <source>
        <dbReference type="SAM" id="MobiDB-lite"/>
    </source>
</evidence>
<accession>A0ABN8HV59</accession>
<feature type="compositionally biased region" description="Pro residues" evidence="1">
    <location>
        <begin position="82"/>
        <end position="99"/>
    </location>
</feature>
<proteinExistence type="predicted"/>
<keyword evidence="3" id="KW-1185">Reference proteome</keyword>
<gene>
    <name evidence="2" type="ORF">IPOD504_LOCUS3439</name>
</gene>